<dbReference type="RefSeq" id="WP_306976312.1">
    <property type="nucleotide sequence ID" value="NZ_JAUSTQ010000005.1"/>
</dbReference>
<name>A0ABT9VFI6_9BACI</name>
<dbReference type="EMBL" id="JAUSTQ010000005">
    <property type="protein sequence ID" value="MDQ0159664.1"/>
    <property type="molecule type" value="Genomic_DNA"/>
</dbReference>
<dbReference type="Proteomes" id="UP001224359">
    <property type="component" value="Unassembled WGS sequence"/>
</dbReference>
<feature type="domain" description="NERD" evidence="1">
    <location>
        <begin position="41"/>
        <end position="156"/>
    </location>
</feature>
<sequence length="312" mass="36189">MTTILREKSPDLELLEVVMPRLDASSPYFKELKERYLIESAGYEGEQSIYYYINQIQSDFFHLHGLYFQAHRSKCQIDHLLIFPHCILILETKHYKGELRYESQTGVFEQKVGNRSVRRRDPIAQAEMQRHKLTTLIESSPYPLPPIQPLVVLTHDEAIPTIEGNEPNMIISQRLLQRIDEVLMTYAETHNQKDYLENLAQFIVSHHENRQSQLLNDYPSILAHIKSGVLCTGCGDVFMERTYSTWVCQTCHHRDRSAHIPALRACRLIFGDNVTCQLVAKFLAIPPHTARRLLKRTAKQIGEKRGTSYILM</sequence>
<comment type="caution">
    <text evidence="2">The sequence shown here is derived from an EMBL/GenBank/DDBJ whole genome shotgun (WGS) entry which is preliminary data.</text>
</comment>
<proteinExistence type="predicted"/>
<accession>A0ABT9VFI6</accession>
<dbReference type="PROSITE" id="PS50965">
    <property type="entry name" value="NERD"/>
    <property type="match status" value="1"/>
</dbReference>
<evidence type="ECO:0000313" key="2">
    <source>
        <dbReference type="EMBL" id="MDQ0159664.1"/>
    </source>
</evidence>
<dbReference type="Pfam" id="PF08378">
    <property type="entry name" value="NERD"/>
    <property type="match status" value="1"/>
</dbReference>
<reference evidence="2 3" key="1">
    <citation type="submission" date="2023-07" db="EMBL/GenBank/DDBJ databases">
        <title>Genomic Encyclopedia of Type Strains, Phase IV (KMG-IV): sequencing the most valuable type-strain genomes for metagenomic binning, comparative biology and taxonomic classification.</title>
        <authorList>
            <person name="Goeker M."/>
        </authorList>
    </citation>
    <scope>NUCLEOTIDE SEQUENCE [LARGE SCALE GENOMIC DNA]</scope>
    <source>
        <strain evidence="2 3">DSM 16460</strain>
    </source>
</reference>
<protein>
    <recommendedName>
        <fullName evidence="1">NERD domain-containing protein</fullName>
    </recommendedName>
</protein>
<organism evidence="2 3">
    <name type="scientific">Alkalibacillus salilacus</name>
    <dbReference type="NCBI Taxonomy" id="284582"/>
    <lineage>
        <taxon>Bacteria</taxon>
        <taxon>Bacillati</taxon>
        <taxon>Bacillota</taxon>
        <taxon>Bacilli</taxon>
        <taxon>Bacillales</taxon>
        <taxon>Bacillaceae</taxon>
        <taxon>Alkalibacillus</taxon>
    </lineage>
</organism>
<evidence type="ECO:0000313" key="3">
    <source>
        <dbReference type="Proteomes" id="UP001224359"/>
    </source>
</evidence>
<dbReference type="InterPro" id="IPR011528">
    <property type="entry name" value="NERD"/>
</dbReference>
<keyword evidence="3" id="KW-1185">Reference proteome</keyword>
<evidence type="ECO:0000259" key="1">
    <source>
        <dbReference type="PROSITE" id="PS50965"/>
    </source>
</evidence>
<gene>
    <name evidence="2" type="ORF">J2S77_001648</name>
</gene>